<geneLocation type="mitochondrion" evidence="2"/>
<evidence type="ECO:0000313" key="2">
    <source>
        <dbReference type="EMBL" id="ASZ83538.1"/>
    </source>
</evidence>
<proteinExistence type="predicted"/>
<accession>A0A343JZI7</accession>
<sequence length="54" mass="6422">MPQLSTTSIFMIYMWTWLVLFLIMQKTKTLLIKNTPTTSLYFKPKKPTPTLPWT</sequence>
<protein>
    <submittedName>
        <fullName evidence="2">ATP synthase F0 subunit 8</fullName>
    </submittedName>
</protein>
<dbReference type="CTD" id="4509"/>
<keyword evidence="1" id="KW-1133">Transmembrane helix</keyword>
<evidence type="ECO:0000256" key="1">
    <source>
        <dbReference type="SAM" id="Phobius"/>
    </source>
</evidence>
<dbReference type="AlphaFoldDB" id="A0A343JZI7"/>
<feature type="transmembrane region" description="Helical" evidence="1">
    <location>
        <begin position="6"/>
        <end position="24"/>
    </location>
</feature>
<keyword evidence="2" id="KW-0496">Mitochondrion</keyword>
<organism evidence="2">
    <name type="scientific">Laticauda semifasciata</name>
    <name type="common">Black-banded sea krait</name>
    <name type="synonym">Pseudolaticauda semifasciata</name>
    <dbReference type="NCBI Taxonomy" id="8631"/>
    <lineage>
        <taxon>Eukaryota</taxon>
        <taxon>Metazoa</taxon>
        <taxon>Chordata</taxon>
        <taxon>Craniata</taxon>
        <taxon>Vertebrata</taxon>
        <taxon>Euteleostomi</taxon>
        <taxon>Lepidosauria</taxon>
        <taxon>Squamata</taxon>
        <taxon>Bifurcata</taxon>
        <taxon>Unidentata</taxon>
        <taxon>Episquamata</taxon>
        <taxon>Toxicofera</taxon>
        <taxon>Serpentes</taxon>
        <taxon>Colubroidea</taxon>
        <taxon>Elapidae</taxon>
        <taxon>Laticaudinae</taxon>
        <taxon>Laticauda</taxon>
    </lineage>
</organism>
<dbReference type="RefSeq" id="YP_009434340.1">
    <property type="nucleotide sequence ID" value="NC_036055.1"/>
</dbReference>
<keyword evidence="1" id="KW-0812">Transmembrane</keyword>
<reference evidence="2" key="1">
    <citation type="submission" date="2017-01" db="EMBL/GenBank/DDBJ databases">
        <authorList>
            <person name="Mah S.A."/>
            <person name="Swanson W.J."/>
            <person name="Moy G.W."/>
            <person name="Vacquier V.D."/>
        </authorList>
    </citation>
    <scope>NUCLEOTIDE SEQUENCE</scope>
</reference>
<name>A0A343JZI7_LATSE</name>
<gene>
    <name evidence="2" type="primary">ATP8</name>
    <name evidence="2" type="ORF">LaSeMp005</name>
</gene>
<dbReference type="GeneID" id="34725694"/>
<keyword evidence="1" id="KW-0472">Membrane</keyword>
<dbReference type="EMBL" id="KY496325">
    <property type="protein sequence ID" value="ASZ83538.1"/>
    <property type="molecule type" value="Genomic_DNA"/>
</dbReference>